<dbReference type="AlphaFoldDB" id="A0A921HQQ5"/>
<evidence type="ECO:0000259" key="2">
    <source>
        <dbReference type="Pfam" id="PF17288"/>
    </source>
</evidence>
<dbReference type="Pfam" id="PF04466">
    <property type="entry name" value="Terminase_3"/>
    <property type="match status" value="1"/>
</dbReference>
<evidence type="ECO:0000259" key="1">
    <source>
        <dbReference type="Pfam" id="PF04466"/>
    </source>
</evidence>
<protein>
    <submittedName>
        <fullName evidence="3">PBSX family phage terminase large subunit</fullName>
    </submittedName>
</protein>
<dbReference type="InterPro" id="IPR027417">
    <property type="entry name" value="P-loop_NTPase"/>
</dbReference>
<dbReference type="PANTHER" id="PTHR39184:SF1">
    <property type="entry name" value="PBSX PHAGE TERMINASE LARGE SUBUNIT"/>
    <property type="match status" value="1"/>
</dbReference>
<dbReference type="Proteomes" id="UP000747013">
    <property type="component" value="Unassembled WGS sequence"/>
</dbReference>
<feature type="domain" description="Phage terminase large subunit C-terminal" evidence="2">
    <location>
        <begin position="275"/>
        <end position="415"/>
    </location>
</feature>
<dbReference type="Pfam" id="PF17288">
    <property type="entry name" value="Terminase_3C"/>
    <property type="match status" value="1"/>
</dbReference>
<dbReference type="NCBIfam" id="TIGR01547">
    <property type="entry name" value="phage_term_2"/>
    <property type="match status" value="1"/>
</dbReference>
<reference evidence="3" key="1">
    <citation type="journal article" date="2021" name="PeerJ">
        <title>Extensive microbial diversity within the chicken gut microbiome revealed by metagenomics and culture.</title>
        <authorList>
            <person name="Gilroy R."/>
            <person name="Ravi A."/>
            <person name="Getino M."/>
            <person name="Pursley I."/>
            <person name="Horton D.L."/>
            <person name="Alikhan N.F."/>
            <person name="Baker D."/>
            <person name="Gharbi K."/>
            <person name="Hall N."/>
            <person name="Watson M."/>
            <person name="Adriaenssens E.M."/>
            <person name="Foster-Nyarko E."/>
            <person name="Jarju S."/>
            <person name="Secka A."/>
            <person name="Antonio M."/>
            <person name="Oren A."/>
            <person name="Chaudhuri R.R."/>
            <person name="La Ragione R."/>
            <person name="Hildebrand F."/>
            <person name="Pallen M.J."/>
        </authorList>
    </citation>
    <scope>NUCLEOTIDE SEQUENCE</scope>
    <source>
        <strain evidence="3">7886</strain>
    </source>
</reference>
<dbReference type="InterPro" id="IPR035413">
    <property type="entry name" value="Terminase_L_C"/>
</dbReference>
<name>A0A921HQQ5_9LACO</name>
<evidence type="ECO:0000313" key="3">
    <source>
        <dbReference type="EMBL" id="HJF85878.1"/>
    </source>
</evidence>
<dbReference type="InterPro" id="IPR035412">
    <property type="entry name" value="Terminase_L_N"/>
</dbReference>
<evidence type="ECO:0000313" key="4">
    <source>
        <dbReference type="Proteomes" id="UP000747013"/>
    </source>
</evidence>
<accession>A0A921HQQ5</accession>
<dbReference type="InterPro" id="IPR052380">
    <property type="entry name" value="Viral_DNA_packaging_terminase"/>
</dbReference>
<dbReference type="Gene3D" id="3.40.50.300">
    <property type="entry name" value="P-loop containing nucleotide triphosphate hydrolases"/>
    <property type="match status" value="1"/>
</dbReference>
<comment type="caution">
    <text evidence="3">The sequence shown here is derived from an EMBL/GenBank/DDBJ whole genome shotgun (WGS) entry which is preliminary data.</text>
</comment>
<proteinExistence type="predicted"/>
<sequence>MQNVVRMGELIGKGYKEFWNFKGRYRVVKGGRGSKKSCDTSIWIIYNMMKYFVQYGLKPNTLVIRKHYSIQKESTFAQLRWAINKLHVSHLWKVKNSPLELEFLPSGQRIIFRGMDDPDSITSITSADGQLCWVWWEEAYQVQSEEAFNKVDLSIRGDMPYPLFKQHTLTFNPWSSKSWIKRRFFDAAPDPNILALTTNYLCNEFLGEDDIVIFERMKKDNPKRYSIEGLGEWGIATGQVYENYEIREFDWKALWDQYIDVKKEHRRFKLRLGLDFGYTVDPTAFVACLVDTKKLEIYIFDEYYKTKMSNKQIVNMIQYKGFGNEIIKADSAEPRTIDELKAFGLRRIRGAVKGTIESGIQKLQDYKIIIHPRCENAAFEIENYVWAEDIKTGEMVNKPIDDFNHLMDALRYATDDISKATFRWNDPKVDTLTGMRVVRV</sequence>
<dbReference type="EMBL" id="DYWC01000014">
    <property type="protein sequence ID" value="HJF85878.1"/>
    <property type="molecule type" value="Genomic_DNA"/>
</dbReference>
<dbReference type="Gene3D" id="3.30.420.280">
    <property type="match status" value="1"/>
</dbReference>
<organism evidence="3 4">
    <name type="scientific">Companilactobacillus farciminis</name>
    <dbReference type="NCBI Taxonomy" id="1612"/>
    <lineage>
        <taxon>Bacteria</taxon>
        <taxon>Bacillati</taxon>
        <taxon>Bacillota</taxon>
        <taxon>Bacilli</taxon>
        <taxon>Lactobacillales</taxon>
        <taxon>Lactobacillaceae</taxon>
        <taxon>Companilactobacillus</taxon>
    </lineage>
</organism>
<reference evidence="3" key="2">
    <citation type="submission" date="2021-09" db="EMBL/GenBank/DDBJ databases">
        <authorList>
            <person name="Gilroy R."/>
        </authorList>
    </citation>
    <scope>NUCLEOTIDE SEQUENCE</scope>
    <source>
        <strain evidence="3">7886</strain>
    </source>
</reference>
<dbReference type="InterPro" id="IPR006437">
    <property type="entry name" value="Phage_terminase_lsu"/>
</dbReference>
<feature type="domain" description="Phage terminase large subunit N-terminal" evidence="1">
    <location>
        <begin position="24"/>
        <end position="232"/>
    </location>
</feature>
<gene>
    <name evidence="3" type="ORF">K8V88_00405</name>
</gene>
<dbReference type="PANTHER" id="PTHR39184">
    <property type="match status" value="1"/>
</dbReference>